<evidence type="ECO:0000313" key="3">
    <source>
        <dbReference type="Proteomes" id="UP000632849"/>
    </source>
</evidence>
<protein>
    <recommendedName>
        <fullName evidence="1">DUF5047 domain-containing protein</fullName>
    </recommendedName>
</protein>
<dbReference type="RefSeq" id="WP_190040422.1">
    <property type="nucleotide sequence ID" value="NZ_BNBE01000001.1"/>
</dbReference>
<dbReference type="Proteomes" id="UP000632849">
    <property type="component" value="Unassembled WGS sequence"/>
</dbReference>
<accession>A0A919B9K6</accession>
<feature type="domain" description="DUF5047" evidence="1">
    <location>
        <begin position="39"/>
        <end position="167"/>
    </location>
</feature>
<gene>
    <name evidence="2" type="ORF">GCM10017667_00510</name>
</gene>
<reference evidence="2" key="2">
    <citation type="submission" date="2020-09" db="EMBL/GenBank/DDBJ databases">
        <authorList>
            <person name="Sun Q."/>
            <person name="Ohkuma M."/>
        </authorList>
    </citation>
    <scope>NUCLEOTIDE SEQUENCE</scope>
    <source>
        <strain evidence="2">JCM 4122</strain>
    </source>
</reference>
<name>A0A919B9K6_STRFL</name>
<dbReference type="AlphaFoldDB" id="A0A919B9K6"/>
<proteinExistence type="predicted"/>
<dbReference type="EMBL" id="BNBE01000001">
    <property type="protein sequence ID" value="GHF77121.1"/>
    <property type="molecule type" value="Genomic_DNA"/>
</dbReference>
<reference evidence="2" key="1">
    <citation type="journal article" date="2014" name="Int. J. Syst. Evol. Microbiol.">
        <title>Complete genome sequence of Corynebacterium casei LMG S-19264T (=DSM 44701T), isolated from a smear-ripened cheese.</title>
        <authorList>
            <consortium name="US DOE Joint Genome Institute (JGI-PGF)"/>
            <person name="Walter F."/>
            <person name="Albersmeier A."/>
            <person name="Kalinowski J."/>
            <person name="Ruckert C."/>
        </authorList>
    </citation>
    <scope>NUCLEOTIDE SEQUENCE</scope>
    <source>
        <strain evidence="2">JCM 4122</strain>
    </source>
</reference>
<comment type="caution">
    <text evidence="2">The sequence shown here is derived from an EMBL/GenBank/DDBJ whole genome shotgun (WGS) entry which is preliminary data.</text>
</comment>
<evidence type="ECO:0000259" key="1">
    <source>
        <dbReference type="Pfam" id="PF16466"/>
    </source>
</evidence>
<evidence type="ECO:0000313" key="2">
    <source>
        <dbReference type="EMBL" id="GHF77121.1"/>
    </source>
</evidence>
<dbReference type="InterPro" id="IPR032490">
    <property type="entry name" value="DUF5047"/>
</dbReference>
<dbReference type="Pfam" id="PF16466">
    <property type="entry name" value="DUF5047"/>
    <property type="match status" value="1"/>
</dbReference>
<keyword evidence="3" id="KW-1185">Reference proteome</keyword>
<sequence length="364" mass="37765">MYPVSDRFLAAIAASHTPATEVALYRTDGIVEQLAHTGGSVAVDRGSSVRRTCSITLADTSLIPRDPAAKLGVYGARVRVARGVVYTDGTRELVPLGIFRVDEISGDVDEGPVTLQGKGLEAVVSDDKFTAPWRASGTAVSAVTALIRRSLPDAPVDSSAATDAAIGARTWDVEADPWEAAVEVAAAIGCEVYADPDGVFVIAPLPDLLTATPAWTIAAGEGGAYIKADRTMSADGVYNGVLARGESTETATPPVSSLVVDNDPGSPTYWSGQFGRRPTFYSSSTLITVGACTQAATLLLQSARAPNATADISSLPNPALAPGDVLRVVYPDGTKELHQASSFTVPLDVSGDFTIRTISAKEGT</sequence>
<organism evidence="2 3">
    <name type="scientific">Streptomyces filamentosus</name>
    <name type="common">Streptomyces roseosporus</name>
    <dbReference type="NCBI Taxonomy" id="67294"/>
    <lineage>
        <taxon>Bacteria</taxon>
        <taxon>Bacillati</taxon>
        <taxon>Actinomycetota</taxon>
        <taxon>Actinomycetes</taxon>
        <taxon>Kitasatosporales</taxon>
        <taxon>Streptomycetaceae</taxon>
        <taxon>Streptomyces</taxon>
    </lineage>
</organism>